<dbReference type="SUPFAM" id="SSF54637">
    <property type="entry name" value="Thioesterase/thiol ester dehydrase-isomerase"/>
    <property type="match status" value="1"/>
</dbReference>
<keyword evidence="3" id="KW-1185">Reference proteome</keyword>
<comment type="caution">
    <text evidence="2">The sequence shown here is derived from an EMBL/GenBank/DDBJ whole genome shotgun (WGS) entry which is preliminary data.</text>
</comment>
<dbReference type="Pfam" id="PF03061">
    <property type="entry name" value="4HBT"/>
    <property type="match status" value="1"/>
</dbReference>
<dbReference type="AlphaFoldDB" id="L8X697"/>
<dbReference type="InterPro" id="IPR006683">
    <property type="entry name" value="Thioestr_dom"/>
</dbReference>
<dbReference type="EMBL" id="AFRT01000035">
    <property type="protein sequence ID" value="ELU45801.1"/>
    <property type="molecule type" value="Genomic_DNA"/>
</dbReference>
<dbReference type="CDD" id="cd03443">
    <property type="entry name" value="PaaI_thioesterase"/>
    <property type="match status" value="1"/>
</dbReference>
<accession>L8X697</accession>
<evidence type="ECO:0000313" key="3">
    <source>
        <dbReference type="Proteomes" id="UP000011668"/>
    </source>
</evidence>
<evidence type="ECO:0000313" key="2">
    <source>
        <dbReference type="EMBL" id="ELU45801.1"/>
    </source>
</evidence>
<proteinExistence type="predicted"/>
<dbReference type="Proteomes" id="UP000011668">
    <property type="component" value="Unassembled WGS sequence"/>
</dbReference>
<dbReference type="HOGENOM" id="CLU_1278390_0_0_1"/>
<dbReference type="STRING" id="983506.L8X697"/>
<dbReference type="Gene3D" id="3.10.129.10">
    <property type="entry name" value="Hotdog Thioesterase"/>
    <property type="match status" value="1"/>
</dbReference>
<gene>
    <name evidence="2" type="ORF">AG1IA_00164</name>
</gene>
<evidence type="ECO:0000259" key="1">
    <source>
        <dbReference type="Pfam" id="PF03061"/>
    </source>
</evidence>
<organism evidence="2 3">
    <name type="scientific">Thanatephorus cucumeris (strain AG1-IA)</name>
    <name type="common">Rice sheath blight fungus</name>
    <name type="synonym">Rhizoctonia solani</name>
    <dbReference type="NCBI Taxonomy" id="983506"/>
    <lineage>
        <taxon>Eukaryota</taxon>
        <taxon>Fungi</taxon>
        <taxon>Dikarya</taxon>
        <taxon>Basidiomycota</taxon>
        <taxon>Agaricomycotina</taxon>
        <taxon>Agaricomycetes</taxon>
        <taxon>Cantharellales</taxon>
        <taxon>Ceratobasidiaceae</taxon>
        <taxon>Rhizoctonia</taxon>
        <taxon>Rhizoctonia solani AG-1</taxon>
    </lineage>
</organism>
<dbReference type="OMA" id="PRTHRSC"/>
<sequence>MTSGVTLDDIKGNAPDDQKQMCIGVLDFYSSLKDHFAYSVGQRLKLLEVSVGPMINKKSQAIVVCEISLEDDMLNLLGTLHGGCTAYVVGPCFACSSIAIAIAPQGVNNPEEWWGKVSVSQALNVLYHAPARSGTTLRIVSETIVLGGRAGTIRCEVSTFISDQINSCYTLARCIVNRDANTWFFVAGVERSAREYSEFAKDKAHSTSVTGAYFCT</sequence>
<dbReference type="InterPro" id="IPR029069">
    <property type="entry name" value="HotDog_dom_sf"/>
</dbReference>
<dbReference type="OrthoDB" id="2831072at2759"/>
<name>L8X697_THACA</name>
<feature type="domain" description="Thioesterase" evidence="1">
    <location>
        <begin position="78"/>
        <end position="158"/>
    </location>
</feature>
<reference evidence="2 3" key="1">
    <citation type="journal article" date="2013" name="Nat. Commun.">
        <title>The evolution and pathogenic mechanisms of the rice sheath blight pathogen.</title>
        <authorList>
            <person name="Zheng A."/>
            <person name="Lin R."/>
            <person name="Xu L."/>
            <person name="Qin P."/>
            <person name="Tang C."/>
            <person name="Ai P."/>
            <person name="Zhang D."/>
            <person name="Liu Y."/>
            <person name="Sun Z."/>
            <person name="Feng H."/>
            <person name="Wang Y."/>
            <person name="Chen Y."/>
            <person name="Liang X."/>
            <person name="Fu R."/>
            <person name="Li Q."/>
            <person name="Zhang J."/>
            <person name="Yu X."/>
            <person name="Xie Z."/>
            <person name="Ding L."/>
            <person name="Guan P."/>
            <person name="Tang J."/>
            <person name="Liang Y."/>
            <person name="Wang S."/>
            <person name="Deng Q."/>
            <person name="Li S."/>
            <person name="Zhu J."/>
            <person name="Wang L."/>
            <person name="Liu H."/>
            <person name="Li P."/>
        </authorList>
    </citation>
    <scope>NUCLEOTIDE SEQUENCE [LARGE SCALE GENOMIC DNA]</scope>
    <source>
        <strain evidence="3">AG-1 IA</strain>
    </source>
</reference>
<protein>
    <submittedName>
        <fullName evidence="2">4HBT domain-containing protein</fullName>
    </submittedName>
</protein>